<dbReference type="AlphaFoldDB" id="A0A1R1Y6M7"/>
<keyword evidence="3" id="KW-1185">Reference proteome</keyword>
<dbReference type="Proteomes" id="UP000187283">
    <property type="component" value="Unassembled WGS sequence"/>
</dbReference>
<dbReference type="EMBL" id="LSSN01000762">
    <property type="protein sequence ID" value="OMJ22454.1"/>
    <property type="molecule type" value="Genomic_DNA"/>
</dbReference>
<organism evidence="2 3">
    <name type="scientific">Smittium culicis</name>
    <dbReference type="NCBI Taxonomy" id="133412"/>
    <lineage>
        <taxon>Eukaryota</taxon>
        <taxon>Fungi</taxon>
        <taxon>Fungi incertae sedis</taxon>
        <taxon>Zoopagomycota</taxon>
        <taxon>Kickxellomycotina</taxon>
        <taxon>Harpellomycetes</taxon>
        <taxon>Harpellales</taxon>
        <taxon>Legeriomycetaceae</taxon>
        <taxon>Smittium</taxon>
    </lineage>
</organism>
<proteinExistence type="predicted"/>
<feature type="compositionally biased region" description="Polar residues" evidence="1">
    <location>
        <begin position="1"/>
        <end position="19"/>
    </location>
</feature>
<evidence type="ECO:0000256" key="1">
    <source>
        <dbReference type="SAM" id="MobiDB-lite"/>
    </source>
</evidence>
<name>A0A1R1Y6M7_9FUNG</name>
<evidence type="ECO:0000313" key="3">
    <source>
        <dbReference type="Proteomes" id="UP000187283"/>
    </source>
</evidence>
<gene>
    <name evidence="2" type="ORF">AYI70_g2868</name>
</gene>
<evidence type="ECO:0000313" key="2">
    <source>
        <dbReference type="EMBL" id="OMJ22454.1"/>
    </source>
</evidence>
<reference evidence="2 3" key="1">
    <citation type="submission" date="2017-01" db="EMBL/GenBank/DDBJ databases">
        <authorList>
            <person name="Mah S.A."/>
            <person name="Swanson W.J."/>
            <person name="Moy G.W."/>
            <person name="Vacquier V.D."/>
        </authorList>
    </citation>
    <scope>NUCLEOTIDE SEQUENCE [LARGE SCALE GENOMIC DNA]</scope>
    <source>
        <strain evidence="2 3">GSMNP</strain>
    </source>
</reference>
<accession>A0A1R1Y6M7</accession>
<comment type="caution">
    <text evidence="2">The sequence shown here is derived from an EMBL/GenBank/DDBJ whole genome shotgun (WGS) entry which is preliminary data.</text>
</comment>
<protein>
    <submittedName>
        <fullName evidence="2">Uncharacterized protein</fullName>
    </submittedName>
</protein>
<feature type="region of interest" description="Disordered" evidence="1">
    <location>
        <begin position="1"/>
        <end position="26"/>
    </location>
</feature>
<sequence length="175" mass="20326">MLTRSPKYSNLDTENNLDPSNERHSLDAKNLESYSLDDISHGLNNTSMITRELSVISNIPNQVYKIPVQSLLNESNKNTPDYDLKLFEKFYIPTNTEKYQPSEIHNDFLNISPKTKNFMTNSDPDFDHEIKRYKSENSTKTSSSIINSNYDYRLKKNSKRHENNVISINSLLNDE</sequence>